<dbReference type="RefSeq" id="WP_320423569.1">
    <property type="nucleotide sequence ID" value="NZ_JAXCLA010000004.1"/>
</dbReference>
<dbReference type="EMBL" id="JAXCLA010000004">
    <property type="protein sequence ID" value="MDY0745672.1"/>
    <property type="molecule type" value="Genomic_DNA"/>
</dbReference>
<keyword evidence="3" id="KW-1185">Reference proteome</keyword>
<reference evidence="2 3" key="1">
    <citation type="submission" date="2023-11" db="EMBL/GenBank/DDBJ databases">
        <title>Paucibacter sp. nov., isolated from fresh soil in Korea.</title>
        <authorList>
            <person name="Le N.T.T."/>
        </authorList>
    </citation>
    <scope>NUCLEOTIDE SEQUENCE [LARGE SCALE GENOMIC DNA]</scope>
    <source>
        <strain evidence="2 3">R3-3</strain>
    </source>
</reference>
<gene>
    <name evidence="2" type="ORF">SNE35_14225</name>
</gene>
<sequence length="469" mass="49851">MQHHKTSVAFAALLRLGVPGLFGLLHWTVAAAGAPVPFAPAADSERVLYRDATLIDGTGAPPRMHMDVLVAGERIERVFPDVALSDDLAAKATVVDLRGRFLLPGLIDSHVHLATPPNRRQAEAILRRDLYGGVTAVRDMADDLRAVGDIARASLVGELAGPDVYYAALMAGPDFFSDERTAQTSAGGRPGHVPWMQAVTGATDLPIAVAQARGTYATAIKLYADLDAALARRITAEAHRQHLRVWAHATLYPARPSEVVSAGVDTISHACLLVREQAARVPRLASPKGPVDLERFRSGSNPVLARLFLEMARRGVVLDATVWTYGAPPPGPGSTPPLMPGGCDDVIGGAITGQAYRAGVQIAAGTDNVAPSDDPWPDLFHELSALVENAGMPLSAVIQSATLIGARSAGQEKSMGSIEPGKLANLVVLTSDPLASIDNLKSIEMTVKRGRRFERRDFVPLREGDIIDF</sequence>
<comment type="caution">
    <text evidence="2">The sequence shown here is derived from an EMBL/GenBank/DDBJ whole genome shotgun (WGS) entry which is preliminary data.</text>
</comment>
<dbReference type="InterPro" id="IPR051781">
    <property type="entry name" value="Metallo-dep_Hydrolase"/>
</dbReference>
<feature type="domain" description="Amidohydrolase-related" evidence="1">
    <location>
        <begin position="355"/>
        <end position="451"/>
    </location>
</feature>
<name>A0ABU5DHA3_9BURK</name>
<accession>A0ABU5DHA3</accession>
<protein>
    <submittedName>
        <fullName evidence="2">Amidohydrolase family protein</fullName>
    </submittedName>
</protein>
<dbReference type="PANTHER" id="PTHR43135">
    <property type="entry name" value="ALPHA-D-RIBOSE 1-METHYLPHOSPHONATE 5-TRIPHOSPHATE DIPHOSPHATASE"/>
    <property type="match status" value="1"/>
</dbReference>
<dbReference type="InterPro" id="IPR006680">
    <property type="entry name" value="Amidohydro-rel"/>
</dbReference>
<dbReference type="Gene3D" id="2.30.40.10">
    <property type="entry name" value="Urease, subunit C, domain 1"/>
    <property type="match status" value="1"/>
</dbReference>
<dbReference type="Pfam" id="PF01979">
    <property type="entry name" value="Amidohydro_1"/>
    <property type="match status" value="1"/>
</dbReference>
<dbReference type="Proteomes" id="UP001285263">
    <property type="component" value="Unassembled WGS sequence"/>
</dbReference>
<dbReference type="SUPFAM" id="SSF51338">
    <property type="entry name" value="Composite domain of metallo-dependent hydrolases"/>
    <property type="match status" value="1"/>
</dbReference>
<proteinExistence type="predicted"/>
<dbReference type="Gene3D" id="3.20.20.140">
    <property type="entry name" value="Metal-dependent hydrolases"/>
    <property type="match status" value="1"/>
</dbReference>
<dbReference type="InterPro" id="IPR032466">
    <property type="entry name" value="Metal_Hydrolase"/>
</dbReference>
<dbReference type="InterPro" id="IPR011059">
    <property type="entry name" value="Metal-dep_hydrolase_composite"/>
</dbReference>
<evidence type="ECO:0000259" key="1">
    <source>
        <dbReference type="Pfam" id="PF01979"/>
    </source>
</evidence>
<evidence type="ECO:0000313" key="2">
    <source>
        <dbReference type="EMBL" id="MDY0745672.1"/>
    </source>
</evidence>
<organism evidence="2 3">
    <name type="scientific">Roseateles agri</name>
    <dbReference type="NCBI Taxonomy" id="3098619"/>
    <lineage>
        <taxon>Bacteria</taxon>
        <taxon>Pseudomonadati</taxon>
        <taxon>Pseudomonadota</taxon>
        <taxon>Betaproteobacteria</taxon>
        <taxon>Burkholderiales</taxon>
        <taxon>Sphaerotilaceae</taxon>
        <taxon>Roseateles</taxon>
    </lineage>
</organism>
<dbReference type="SUPFAM" id="SSF51556">
    <property type="entry name" value="Metallo-dependent hydrolases"/>
    <property type="match status" value="1"/>
</dbReference>
<evidence type="ECO:0000313" key="3">
    <source>
        <dbReference type="Proteomes" id="UP001285263"/>
    </source>
</evidence>
<dbReference type="PANTHER" id="PTHR43135:SF3">
    <property type="entry name" value="ALPHA-D-RIBOSE 1-METHYLPHOSPHONATE 5-TRIPHOSPHATE DIPHOSPHATASE"/>
    <property type="match status" value="1"/>
</dbReference>